<comment type="similarity">
    <text evidence="1">Belongs to the UPF0612 family.</text>
</comment>
<dbReference type="Proteomes" id="UP000565441">
    <property type="component" value="Unassembled WGS sequence"/>
</dbReference>
<dbReference type="OrthoDB" id="3230244at2759"/>
<gene>
    <name evidence="3" type="ORF">D9615_007882</name>
</gene>
<dbReference type="AlphaFoldDB" id="A0A8H5H5E0"/>
<evidence type="ECO:0000256" key="1">
    <source>
        <dbReference type="ARBA" id="ARBA00005788"/>
    </source>
</evidence>
<name>A0A8H5H5E0_9AGAR</name>
<dbReference type="InterPro" id="IPR013902">
    <property type="entry name" value="Mug135-like_C"/>
</dbReference>
<protein>
    <recommendedName>
        <fullName evidence="2">Mug135-like C-terminal domain-containing protein</fullName>
    </recommendedName>
</protein>
<feature type="domain" description="Mug135-like C-terminal" evidence="2">
    <location>
        <begin position="119"/>
        <end position="196"/>
    </location>
</feature>
<proteinExistence type="inferred from homology"/>
<comment type="caution">
    <text evidence="3">The sequence shown here is derived from an EMBL/GenBank/DDBJ whole genome shotgun (WGS) entry which is preliminary data.</text>
</comment>
<dbReference type="EMBL" id="JAACJP010000027">
    <property type="protein sequence ID" value="KAF5376740.1"/>
    <property type="molecule type" value="Genomic_DNA"/>
</dbReference>
<evidence type="ECO:0000313" key="4">
    <source>
        <dbReference type="Proteomes" id="UP000565441"/>
    </source>
</evidence>
<reference evidence="3 4" key="1">
    <citation type="journal article" date="2020" name="ISME J.">
        <title>Uncovering the hidden diversity of litter-decomposition mechanisms in mushroom-forming fungi.</title>
        <authorList>
            <person name="Floudas D."/>
            <person name="Bentzer J."/>
            <person name="Ahren D."/>
            <person name="Johansson T."/>
            <person name="Persson P."/>
            <person name="Tunlid A."/>
        </authorList>
    </citation>
    <scope>NUCLEOTIDE SEQUENCE [LARGE SCALE GENOMIC DNA]</scope>
    <source>
        <strain evidence="3 4">CBS 661.87</strain>
    </source>
</reference>
<organism evidence="3 4">
    <name type="scientific">Tricholomella constricta</name>
    <dbReference type="NCBI Taxonomy" id="117010"/>
    <lineage>
        <taxon>Eukaryota</taxon>
        <taxon>Fungi</taxon>
        <taxon>Dikarya</taxon>
        <taxon>Basidiomycota</taxon>
        <taxon>Agaricomycotina</taxon>
        <taxon>Agaricomycetes</taxon>
        <taxon>Agaricomycetidae</taxon>
        <taxon>Agaricales</taxon>
        <taxon>Tricholomatineae</taxon>
        <taxon>Lyophyllaceae</taxon>
        <taxon>Tricholomella</taxon>
    </lineage>
</organism>
<keyword evidence="4" id="KW-1185">Reference proteome</keyword>
<evidence type="ECO:0000259" key="2">
    <source>
        <dbReference type="Pfam" id="PF08593"/>
    </source>
</evidence>
<dbReference type="Pfam" id="PF08593">
    <property type="entry name" value="Mug135_C"/>
    <property type="match status" value="1"/>
</dbReference>
<accession>A0A8H5H5E0</accession>
<sequence length="201" mass="21579">MPGIALPVLNDGTGLVLPVAPSDPPSERNVARAALLHSQAINQYGRDRISDGEMARVAVYNHNVVESVAGKPAWLEEEISNGISRTFGAQPGEAMNLERLLAPIKTSLAAIQRSNAIMHNFLFSSSGMGTLEIVPFKDGEDPTKEPHFLPALTSLQSVNDLSDAEVRAYYDGYDGTLPLVRTTEACRAAILVKLGVVGRQD</sequence>
<evidence type="ECO:0000313" key="3">
    <source>
        <dbReference type="EMBL" id="KAF5376740.1"/>
    </source>
</evidence>